<evidence type="ECO:0000313" key="1">
    <source>
        <dbReference type="EMBL" id="SFQ54839.1"/>
    </source>
</evidence>
<dbReference type="SUPFAM" id="SSF53335">
    <property type="entry name" value="S-adenosyl-L-methionine-dependent methyltransferases"/>
    <property type="match status" value="1"/>
</dbReference>
<dbReference type="InterPro" id="IPR029063">
    <property type="entry name" value="SAM-dependent_MTases_sf"/>
</dbReference>
<keyword evidence="2" id="KW-1185">Reference proteome</keyword>
<dbReference type="GO" id="GO:0008168">
    <property type="term" value="F:methyltransferase activity"/>
    <property type="evidence" value="ECO:0007669"/>
    <property type="project" value="UniProtKB-KW"/>
</dbReference>
<proteinExistence type="predicted"/>
<name>A0A1I5ZEC8_9PSEU</name>
<reference evidence="2" key="1">
    <citation type="submission" date="2016-10" db="EMBL/GenBank/DDBJ databases">
        <authorList>
            <person name="Varghese N."/>
            <person name="Submissions S."/>
        </authorList>
    </citation>
    <scope>NUCLEOTIDE SEQUENCE [LARGE SCALE GENOMIC DNA]</scope>
    <source>
        <strain evidence="2">CGMCC 4.5579</strain>
    </source>
</reference>
<dbReference type="EMBL" id="FOWW01000009">
    <property type="protein sequence ID" value="SFQ54839.1"/>
    <property type="molecule type" value="Genomic_DNA"/>
</dbReference>
<keyword evidence="1" id="KW-0808">Transferase</keyword>
<keyword evidence="1" id="KW-0489">Methyltransferase</keyword>
<accession>A0A1I5ZEC8</accession>
<dbReference type="AlphaFoldDB" id="A0A1I5ZEC8"/>
<dbReference type="GO" id="GO:0032259">
    <property type="term" value="P:methylation"/>
    <property type="evidence" value="ECO:0007669"/>
    <property type="project" value="UniProtKB-KW"/>
</dbReference>
<dbReference type="STRING" id="587909.SAMN05421810_109106"/>
<evidence type="ECO:0000313" key="2">
    <source>
        <dbReference type="Proteomes" id="UP000198727"/>
    </source>
</evidence>
<dbReference type="Gene3D" id="3.40.50.150">
    <property type="entry name" value="Vaccinia Virus protein VP39"/>
    <property type="match status" value="1"/>
</dbReference>
<dbReference type="RefSeq" id="WP_092534134.1">
    <property type="nucleotide sequence ID" value="NZ_FOWW01000009.1"/>
</dbReference>
<dbReference type="PIRSF" id="PIRSF017393">
    <property type="entry name" value="MTase_SAV2177"/>
    <property type="match status" value="1"/>
</dbReference>
<sequence>MNQLSDERLLDTTQPSIARTYDAILGGKDNYEADRAVVRELVKAVPTAPMIAKENRAWLVRAVRWMATAGIDQFLDCGAGLPTMENTHDVVKRVNPDATVLYVDNDPACQVYGRALLENTETKTFLIDADLTEVDALFEHHAVARHLDLSRPVALIHCGVLHHVPDAGDPWGIVARYRERLPSGSALALTHFHAPEDERLHRVAKDLEMAMANLGSGWFRSREEIQAFFGDWEMVPPGLVYLHEWWPTGPRVTGTGDADYLILGGVARKP</sequence>
<dbReference type="OrthoDB" id="5175904at2"/>
<dbReference type="Pfam" id="PF04672">
    <property type="entry name" value="Methyltransf_19"/>
    <property type="match status" value="1"/>
</dbReference>
<dbReference type="Proteomes" id="UP000198727">
    <property type="component" value="Unassembled WGS sequence"/>
</dbReference>
<organism evidence="1 2">
    <name type="scientific">Amycolatopsis arida</name>
    <dbReference type="NCBI Taxonomy" id="587909"/>
    <lineage>
        <taxon>Bacteria</taxon>
        <taxon>Bacillati</taxon>
        <taxon>Actinomycetota</taxon>
        <taxon>Actinomycetes</taxon>
        <taxon>Pseudonocardiales</taxon>
        <taxon>Pseudonocardiaceae</taxon>
        <taxon>Amycolatopsis</taxon>
    </lineage>
</organism>
<dbReference type="InterPro" id="IPR006764">
    <property type="entry name" value="SAM_dep_MeTrfase_SAV2177_type"/>
</dbReference>
<protein>
    <submittedName>
        <fullName evidence="1">S-adenosyl methyltransferase</fullName>
    </submittedName>
</protein>
<gene>
    <name evidence="1" type="ORF">SAMN05421810_109106</name>
</gene>